<dbReference type="InterPro" id="IPR036291">
    <property type="entry name" value="NAD(P)-bd_dom_sf"/>
</dbReference>
<sequence>MGLLTEPAYGERLLHQTLDYLSRVSPHRLYASIPHSADLSEGFLDVSFRDMARCSDFVANWIQDNIGRILHSSDSTGIPKPITMTHGTIAVLDNEWNPPGVPGRKNRDFSIWDFQGGGKFYHVFPYFHLAGFLSNIVNPTFTEASGPVLDPPLEPPSATLLKEIMRHQKLRALYIPPAIAEQLLQEPEGIDFFRDLDFLCYTGAPFSLNAGKRLVEVTELCSLYGSTEAFQVPQLAPPKEDWAENFNPVPMELMIQSHPFLAGALVMGNGRATKENLWPYVEEANALAPGHGRILISNIIIADKTLSRAGKGTIVRKLTEKAFKKEIEALHNQTKLSTSNKIPSFKAIFERESVRNFVRSIVDSCFPIAANVSDDEDLFSHGLDSLKITELVAILRSGIAEHASSSDPLYAMIFSIPAVLHRETMQARISTMENLVRKYTHNLPVRSPYSPGDAPQTSSKICIAITGTLGTVLLSTLLPNLRISRIYCLNRNVSARVTQESILANRGIESSLFSKLHFMTVKMDSPNLGLSFSDYKMLVDDIDIIIHNAWKVDFNLSLQSFEIPYLRSVRNVTEVCLNSKKGARLCFVSSVSAVMDVMEGDLIQEEPARDFETAFKLGYGESKAISGSTSAIDPPWPKQEWLYPILLASKTLCLLPQQLTPIDWVSIDLAAAIISKISASYGDASSISEAKYSSESEDEKNIQVYNIVNPAPISWDLLVEILQERFGKDSGRQIKILPLREWVEEIEKYSANLDVKTMGIEATLKAALKMIKRLGNGKAIDDVRYMTDKSKRASGTMRGMKGIDREMIEMWLRQWRL</sequence>
<evidence type="ECO:0000259" key="3">
    <source>
        <dbReference type="Pfam" id="PF00501"/>
    </source>
</evidence>
<dbReference type="EMBL" id="PQXI01000023">
    <property type="protein sequence ID" value="TGO28793.1"/>
    <property type="molecule type" value="Genomic_DNA"/>
</dbReference>
<dbReference type="Pfam" id="PF23562">
    <property type="entry name" value="AMP-binding_C_3"/>
    <property type="match status" value="1"/>
</dbReference>
<comment type="caution">
    <text evidence="5">The sequence shown here is derived from an EMBL/GenBank/DDBJ whole genome shotgun (WGS) entry which is preliminary data.</text>
</comment>
<dbReference type="Gene3D" id="3.40.50.720">
    <property type="entry name" value="NAD(P)-binding Rossmann-like Domain"/>
    <property type="match status" value="1"/>
</dbReference>
<evidence type="ECO:0000256" key="1">
    <source>
        <dbReference type="ARBA" id="ARBA00022450"/>
    </source>
</evidence>
<accession>A0A4Z1G318</accession>
<keyword evidence="2" id="KW-0597">Phosphoprotein</keyword>
<evidence type="ECO:0000313" key="6">
    <source>
        <dbReference type="Proteomes" id="UP000297910"/>
    </source>
</evidence>
<dbReference type="Proteomes" id="UP000297910">
    <property type="component" value="Unassembled WGS sequence"/>
</dbReference>
<feature type="domain" description="Thioester reductase (TE)" evidence="4">
    <location>
        <begin position="466"/>
        <end position="625"/>
    </location>
</feature>
<dbReference type="InterPro" id="IPR000873">
    <property type="entry name" value="AMP-dep_synth/lig_dom"/>
</dbReference>
<organism evidence="5 6">
    <name type="scientific">Botrytis paeoniae</name>
    <dbReference type="NCBI Taxonomy" id="278948"/>
    <lineage>
        <taxon>Eukaryota</taxon>
        <taxon>Fungi</taxon>
        <taxon>Dikarya</taxon>
        <taxon>Ascomycota</taxon>
        <taxon>Pezizomycotina</taxon>
        <taxon>Leotiomycetes</taxon>
        <taxon>Helotiales</taxon>
        <taxon>Sclerotiniaceae</taxon>
        <taxon>Botrytis</taxon>
    </lineage>
</organism>
<dbReference type="PANTHER" id="PTHR43439:SF2">
    <property type="entry name" value="ENZYME, PUTATIVE (JCVI)-RELATED"/>
    <property type="match status" value="1"/>
</dbReference>
<gene>
    <name evidence="5" type="ORF">BPAE_0023g00580</name>
</gene>
<dbReference type="Pfam" id="PF00501">
    <property type="entry name" value="AMP-binding"/>
    <property type="match status" value="1"/>
</dbReference>
<keyword evidence="6" id="KW-1185">Reference proteome</keyword>
<name>A0A4Z1G318_9HELO</name>
<reference evidence="5 6" key="1">
    <citation type="submission" date="2017-12" db="EMBL/GenBank/DDBJ databases">
        <title>Comparative genomics of Botrytis spp.</title>
        <authorList>
            <person name="Valero-Jimenez C.A."/>
            <person name="Tapia P."/>
            <person name="Veloso J."/>
            <person name="Silva-Moreno E."/>
            <person name="Staats M."/>
            <person name="Valdes J.H."/>
            <person name="Van Kan J.A.L."/>
        </authorList>
    </citation>
    <scope>NUCLEOTIDE SEQUENCE [LARGE SCALE GENOMIC DNA]</scope>
    <source>
        <strain evidence="5 6">Bp0003</strain>
    </source>
</reference>
<protein>
    <recommendedName>
        <fullName evidence="7">Carrier domain-containing protein</fullName>
    </recommendedName>
</protein>
<evidence type="ECO:0008006" key="7">
    <source>
        <dbReference type="Google" id="ProtNLM"/>
    </source>
</evidence>
<dbReference type="PANTHER" id="PTHR43439">
    <property type="entry name" value="PHENYLACETATE-COENZYME A LIGASE"/>
    <property type="match status" value="1"/>
</dbReference>
<dbReference type="AlphaFoldDB" id="A0A4Z1G318"/>
<dbReference type="InterPro" id="IPR042099">
    <property type="entry name" value="ANL_N_sf"/>
</dbReference>
<evidence type="ECO:0000256" key="2">
    <source>
        <dbReference type="ARBA" id="ARBA00022553"/>
    </source>
</evidence>
<proteinExistence type="predicted"/>
<dbReference type="Gene3D" id="3.40.50.12780">
    <property type="entry name" value="N-terminal domain of ligase-like"/>
    <property type="match status" value="1"/>
</dbReference>
<evidence type="ECO:0000313" key="5">
    <source>
        <dbReference type="EMBL" id="TGO28793.1"/>
    </source>
</evidence>
<keyword evidence="1" id="KW-0596">Phosphopantetheine</keyword>
<dbReference type="SUPFAM" id="SSF51735">
    <property type="entry name" value="NAD(P)-binding Rossmann-fold domains"/>
    <property type="match status" value="1"/>
</dbReference>
<evidence type="ECO:0000259" key="4">
    <source>
        <dbReference type="Pfam" id="PF07993"/>
    </source>
</evidence>
<dbReference type="SUPFAM" id="SSF56801">
    <property type="entry name" value="Acetyl-CoA synthetase-like"/>
    <property type="match status" value="1"/>
</dbReference>
<dbReference type="InterPro" id="IPR013120">
    <property type="entry name" value="FAR_NAD-bd"/>
</dbReference>
<dbReference type="InterPro" id="IPR051414">
    <property type="entry name" value="Adenylate-forming_Reductase"/>
</dbReference>
<feature type="domain" description="AMP-dependent synthetase/ligase" evidence="3">
    <location>
        <begin position="67"/>
        <end position="232"/>
    </location>
</feature>
<dbReference type="Pfam" id="PF07993">
    <property type="entry name" value="NAD_binding_4"/>
    <property type="match status" value="1"/>
</dbReference>